<proteinExistence type="predicted"/>
<dbReference type="Proteomes" id="UP000073492">
    <property type="component" value="Unassembled WGS sequence"/>
</dbReference>
<dbReference type="AlphaFoldDB" id="A0A139I805"/>
<accession>A0A139I805</accession>
<reference evidence="1 2" key="1">
    <citation type="submission" date="2015-07" db="EMBL/GenBank/DDBJ databases">
        <title>Comparative genomics of the Sigatoka disease complex on banana suggests a link between parallel evolutionary changes in Pseudocercospora fijiensis and Pseudocercospora eumusae and increased virulence on the banana host.</title>
        <authorList>
            <person name="Chang T.-C."/>
            <person name="Salvucci A."/>
            <person name="Crous P.W."/>
            <person name="Stergiopoulos I."/>
        </authorList>
    </citation>
    <scope>NUCLEOTIDE SEQUENCE [LARGE SCALE GENOMIC DNA]</scope>
    <source>
        <strain evidence="1 2">CBS 116634</strain>
    </source>
</reference>
<name>A0A139I805_9PEZI</name>
<keyword evidence="2" id="KW-1185">Reference proteome</keyword>
<evidence type="ECO:0000313" key="1">
    <source>
        <dbReference type="EMBL" id="KXT10881.1"/>
    </source>
</evidence>
<dbReference type="SUPFAM" id="SSF55205">
    <property type="entry name" value="EPT/RTPC-like"/>
    <property type="match status" value="1"/>
</dbReference>
<organism evidence="1 2">
    <name type="scientific">Pseudocercospora musae</name>
    <dbReference type="NCBI Taxonomy" id="113226"/>
    <lineage>
        <taxon>Eukaryota</taxon>
        <taxon>Fungi</taxon>
        <taxon>Dikarya</taxon>
        <taxon>Ascomycota</taxon>
        <taxon>Pezizomycotina</taxon>
        <taxon>Dothideomycetes</taxon>
        <taxon>Dothideomycetidae</taxon>
        <taxon>Mycosphaerellales</taxon>
        <taxon>Mycosphaerellaceae</taxon>
        <taxon>Pseudocercospora</taxon>
    </lineage>
</organism>
<gene>
    <name evidence="1" type="ORF">AC579_9851</name>
</gene>
<protein>
    <submittedName>
        <fullName evidence="1">Uncharacterized protein</fullName>
    </submittedName>
</protein>
<comment type="caution">
    <text evidence="1">The sequence shown here is derived from an EMBL/GenBank/DDBJ whole genome shotgun (WGS) entry which is preliminary data.</text>
</comment>
<dbReference type="GO" id="GO:0003824">
    <property type="term" value="F:catalytic activity"/>
    <property type="evidence" value="ECO:0007669"/>
    <property type="project" value="InterPro"/>
</dbReference>
<evidence type="ECO:0000313" key="2">
    <source>
        <dbReference type="Proteomes" id="UP000073492"/>
    </source>
</evidence>
<dbReference type="InterPro" id="IPR013792">
    <property type="entry name" value="RNA3'P_cycl/enolpyr_Trfase_a/b"/>
</dbReference>
<sequence>MLCIRRPLPPHAFHFRSRQQHISFRSDGFATSFFRKAHDLLAGPLARGEVTSREALLRVIDLVNGVFDFGVRVEVGKGAVLEVSGGQILSKTHHGGGGGAGGAIWQAGSGSVCSYEMAATKKHERNETRTYFLMSCQVCSSLRASVHMAGASHHYITLPVEESSDYSSDAGFENYRYFVGTQ</sequence>
<dbReference type="EMBL" id="LFZO01000234">
    <property type="protein sequence ID" value="KXT10881.1"/>
    <property type="molecule type" value="Genomic_DNA"/>
</dbReference>